<reference evidence="2" key="1">
    <citation type="submission" date="2023-02" db="EMBL/GenBank/DDBJ databases">
        <title>Identification and recombinant expression of a fungal hydrolase from Papiliotrema laurentii that hydrolyzes apple cutin and clears colloidal polyester polyurethane.</title>
        <authorList>
            <consortium name="DOE Joint Genome Institute"/>
            <person name="Roman V.A."/>
            <person name="Bojanowski C."/>
            <person name="Crable B.R."/>
            <person name="Wagner D.N."/>
            <person name="Hung C.S."/>
            <person name="Nadeau L.J."/>
            <person name="Schratz L."/>
            <person name="Haridas S."/>
            <person name="Pangilinan J."/>
            <person name="Lipzen A."/>
            <person name="Na H."/>
            <person name="Yan M."/>
            <person name="Ng V."/>
            <person name="Grigoriev I.V."/>
            <person name="Spatafora J.W."/>
            <person name="Barlow D."/>
            <person name="Biffinger J."/>
            <person name="Kelley-Loughnane N."/>
            <person name="Varaljay V.A."/>
            <person name="Crookes-Goodson W.J."/>
        </authorList>
    </citation>
    <scope>NUCLEOTIDE SEQUENCE</scope>
    <source>
        <strain evidence="2">5307AH</strain>
    </source>
</reference>
<feature type="compositionally biased region" description="Low complexity" evidence="1">
    <location>
        <begin position="197"/>
        <end position="211"/>
    </location>
</feature>
<feature type="compositionally biased region" description="Basic and acidic residues" evidence="1">
    <location>
        <begin position="732"/>
        <end position="748"/>
    </location>
</feature>
<feature type="region of interest" description="Disordered" evidence="1">
    <location>
        <begin position="523"/>
        <end position="552"/>
    </location>
</feature>
<sequence length="862" mass="90444">MPLLPNLSELKGIANNWNPLSIFTDAPASPNAPTTASPTVTASSTAIPASAEAGPGPSTQAAAASHQSRPSTLNIPGSANRPVRPSLKPSKSSSSSSPDEDVTRRRASGTSVVIVDPFDEGQLPRRGDLLGEDGRRRRKPRPASVGTGVGSINGDFKRKKKMPLDTYIIVRPPPTSSKNPLNLQIQLVVKDARTRGRSVSGVSERSSSISTDVTTASMPVTPTTPESEFLPDDPNSPSSQPPSASEDAKPRSESPPSLLDGEADVKLADTALKRSSSLKSNISASTSSTSTFGGGTRKRVEPMFNLAVHNVMQPTVVTDAATDVKVAKFLKRALDVNGVGLLEPAEIWVPQLNSSAANLAVSSSDEVAHLPSRSRPMSMVSLTTPLSPTATRLSDNGPGLSVRNSLDLSLKKTSMELKNLRLEVGQDGAAKKFFGKMFKKRGPSENGANGSANGSEPRRSFSVSAKKTSPPPSISNAEGAPNVVVRPPPPLHGTLPSDFAQYAHGHSTFGTAPVVVYRRSSGSSTKSVDAPANGTAPAGPSTTGLGSSPPRLVTKEFGASLPLQPSNRPVGYTWSVKKWAKRNSEGWAAHLVAAAAAGLDMVNGGFSGEGDDEVIFEWVKLRSSSTSAGPNGSARTSVNGALPGMLSKNGLVAVKSSSRTASVRGDVTPGNGEAEASKGDLPLQVIDAHLRALPPSPNPSLNIDPRPEPVRRVSASVSPSRRSRSSPPSVSDSDKEHDASSVHTHDMTAEEDSDPEDSETPWACTVWVKKTGQRQVLGTLTPAPHHPKVIASLKIPMSLDSVSLTDIKAPSGGMQAEVAKRVKEEVCLSEENLKDVVCVTAMWLVAREEFGGLGRRKRGSRH</sequence>
<feature type="region of interest" description="Disordered" evidence="1">
    <location>
        <begin position="276"/>
        <end position="297"/>
    </location>
</feature>
<feature type="compositionally biased region" description="Basic and acidic residues" evidence="1">
    <location>
        <begin position="122"/>
        <end position="135"/>
    </location>
</feature>
<evidence type="ECO:0000313" key="2">
    <source>
        <dbReference type="EMBL" id="KAK1926361.1"/>
    </source>
</evidence>
<dbReference type="AlphaFoldDB" id="A0AAD9L7P4"/>
<evidence type="ECO:0000313" key="3">
    <source>
        <dbReference type="Proteomes" id="UP001182556"/>
    </source>
</evidence>
<feature type="region of interest" description="Disordered" evidence="1">
    <location>
        <begin position="193"/>
        <end position="262"/>
    </location>
</feature>
<keyword evidence="3" id="KW-1185">Reference proteome</keyword>
<feature type="compositionally biased region" description="Low complexity" evidence="1">
    <location>
        <begin position="85"/>
        <end position="97"/>
    </location>
</feature>
<protein>
    <submittedName>
        <fullName evidence="2">Uncharacterized protein</fullName>
    </submittedName>
</protein>
<feature type="compositionally biased region" description="Polar residues" evidence="1">
    <location>
        <begin position="212"/>
        <end position="226"/>
    </location>
</feature>
<comment type="caution">
    <text evidence="2">The sequence shown here is derived from an EMBL/GenBank/DDBJ whole genome shotgun (WGS) entry which is preliminary data.</text>
</comment>
<gene>
    <name evidence="2" type="ORF">DB88DRAFT_508460</name>
</gene>
<feature type="compositionally biased region" description="Acidic residues" evidence="1">
    <location>
        <begin position="749"/>
        <end position="759"/>
    </location>
</feature>
<organism evidence="2 3">
    <name type="scientific">Papiliotrema laurentii</name>
    <name type="common">Cryptococcus laurentii</name>
    <dbReference type="NCBI Taxonomy" id="5418"/>
    <lineage>
        <taxon>Eukaryota</taxon>
        <taxon>Fungi</taxon>
        <taxon>Dikarya</taxon>
        <taxon>Basidiomycota</taxon>
        <taxon>Agaricomycotina</taxon>
        <taxon>Tremellomycetes</taxon>
        <taxon>Tremellales</taxon>
        <taxon>Rhynchogastremaceae</taxon>
        <taxon>Papiliotrema</taxon>
    </lineage>
</organism>
<evidence type="ECO:0000256" key="1">
    <source>
        <dbReference type="SAM" id="MobiDB-lite"/>
    </source>
</evidence>
<feature type="compositionally biased region" description="Polar residues" evidence="1">
    <location>
        <begin position="57"/>
        <end position="77"/>
    </location>
</feature>
<feature type="compositionally biased region" description="Low complexity" evidence="1">
    <location>
        <begin position="26"/>
        <end position="53"/>
    </location>
</feature>
<dbReference type="Proteomes" id="UP001182556">
    <property type="component" value="Unassembled WGS sequence"/>
</dbReference>
<feature type="compositionally biased region" description="Low complexity" evidence="1">
    <location>
        <begin position="276"/>
        <end position="291"/>
    </location>
</feature>
<feature type="region of interest" description="Disordered" evidence="1">
    <location>
        <begin position="24"/>
        <end position="157"/>
    </location>
</feature>
<feature type="compositionally biased region" description="Low complexity" evidence="1">
    <location>
        <begin position="232"/>
        <end position="245"/>
    </location>
</feature>
<proteinExistence type="predicted"/>
<feature type="region of interest" description="Disordered" evidence="1">
    <location>
        <begin position="438"/>
        <end position="497"/>
    </location>
</feature>
<name>A0AAD9L7P4_PAPLA</name>
<feature type="compositionally biased region" description="Low complexity" evidence="1">
    <location>
        <begin position="712"/>
        <end position="731"/>
    </location>
</feature>
<accession>A0AAD9L7P4</accession>
<feature type="region of interest" description="Disordered" evidence="1">
    <location>
        <begin position="654"/>
        <end position="760"/>
    </location>
</feature>
<dbReference type="EMBL" id="JAODAN010000002">
    <property type="protein sequence ID" value="KAK1926361.1"/>
    <property type="molecule type" value="Genomic_DNA"/>
</dbReference>